<organism evidence="1">
    <name type="scientific">Arundo donax</name>
    <name type="common">Giant reed</name>
    <name type="synonym">Donax arundinaceus</name>
    <dbReference type="NCBI Taxonomy" id="35708"/>
    <lineage>
        <taxon>Eukaryota</taxon>
        <taxon>Viridiplantae</taxon>
        <taxon>Streptophyta</taxon>
        <taxon>Embryophyta</taxon>
        <taxon>Tracheophyta</taxon>
        <taxon>Spermatophyta</taxon>
        <taxon>Magnoliopsida</taxon>
        <taxon>Liliopsida</taxon>
        <taxon>Poales</taxon>
        <taxon>Poaceae</taxon>
        <taxon>PACMAD clade</taxon>
        <taxon>Arundinoideae</taxon>
        <taxon>Arundineae</taxon>
        <taxon>Arundo</taxon>
    </lineage>
</organism>
<proteinExistence type="predicted"/>
<evidence type="ECO:0000313" key="1">
    <source>
        <dbReference type="EMBL" id="JAD69610.1"/>
    </source>
</evidence>
<dbReference type="EMBL" id="GBRH01228285">
    <property type="protein sequence ID" value="JAD69610.1"/>
    <property type="molecule type" value="Transcribed_RNA"/>
</dbReference>
<reference evidence="1" key="2">
    <citation type="journal article" date="2015" name="Data Brief">
        <title>Shoot transcriptome of the giant reed, Arundo donax.</title>
        <authorList>
            <person name="Barrero R.A."/>
            <person name="Guerrero F.D."/>
            <person name="Moolhuijzen P."/>
            <person name="Goolsby J.A."/>
            <person name="Tidwell J."/>
            <person name="Bellgard S.E."/>
            <person name="Bellgard M.I."/>
        </authorList>
    </citation>
    <scope>NUCLEOTIDE SEQUENCE</scope>
    <source>
        <tissue evidence="1">Shoot tissue taken approximately 20 cm above the soil surface</tissue>
    </source>
</reference>
<reference evidence="1" key="1">
    <citation type="submission" date="2014-09" db="EMBL/GenBank/DDBJ databases">
        <authorList>
            <person name="Magalhaes I.L.F."/>
            <person name="Oliveira U."/>
            <person name="Santos F.R."/>
            <person name="Vidigal T.H.D.A."/>
            <person name="Brescovit A.D."/>
            <person name="Santos A.J."/>
        </authorList>
    </citation>
    <scope>NUCLEOTIDE SEQUENCE</scope>
    <source>
        <tissue evidence="1">Shoot tissue taken approximately 20 cm above the soil surface</tissue>
    </source>
</reference>
<accession>A0A0A9C8B5</accession>
<name>A0A0A9C8B5_ARUDO</name>
<sequence>MVDLLKEYAKHIARDHLSIPRRGIHTQLSSLSHH</sequence>
<dbReference type="AlphaFoldDB" id="A0A0A9C8B5"/>
<protein>
    <submittedName>
        <fullName evidence="1">Uncharacterized protein</fullName>
    </submittedName>
</protein>